<evidence type="ECO:0000313" key="4">
    <source>
        <dbReference type="Proteomes" id="UP000191004"/>
    </source>
</evidence>
<feature type="coiled-coil region" evidence="1">
    <location>
        <begin position="49"/>
        <end position="87"/>
    </location>
</feature>
<keyword evidence="4" id="KW-1185">Reference proteome</keyword>
<organism evidence="3 4">
    <name type="scientific">Trichoderma guizhouense</name>
    <dbReference type="NCBI Taxonomy" id="1491466"/>
    <lineage>
        <taxon>Eukaryota</taxon>
        <taxon>Fungi</taxon>
        <taxon>Dikarya</taxon>
        <taxon>Ascomycota</taxon>
        <taxon>Pezizomycotina</taxon>
        <taxon>Sordariomycetes</taxon>
        <taxon>Hypocreomycetidae</taxon>
        <taxon>Hypocreales</taxon>
        <taxon>Hypocreaceae</taxon>
        <taxon>Trichoderma</taxon>
    </lineage>
</organism>
<name>A0A1T3CD63_9HYPO</name>
<dbReference type="AlphaFoldDB" id="A0A1T3CD63"/>
<keyword evidence="1" id="KW-0175">Coiled coil</keyword>
<reference evidence="3 4" key="1">
    <citation type="submission" date="2016-04" db="EMBL/GenBank/DDBJ databases">
        <title>Multiple horizontal gene transfer events from other fungi enriched the ability of the initially mycotrophic fungus Trichoderma (Ascomycota) to feed on dead plant biomass.</title>
        <authorList>
            <person name="Atanasova L."/>
            <person name="Chenthamara K."/>
            <person name="Zhang J."/>
            <person name="Grujic M."/>
            <person name="Henrissat B."/>
            <person name="Kuo A."/>
            <person name="Aertz A."/>
            <person name="Salamov A."/>
            <person name="Lipzen A."/>
            <person name="Labutti K."/>
            <person name="Barry K."/>
            <person name="Miao Y."/>
            <person name="Rahimi M.J."/>
            <person name="Shen Q."/>
            <person name="Grigoriev I.V."/>
            <person name="Kubicek C.P."/>
            <person name="Druzhinina I.S."/>
        </authorList>
    </citation>
    <scope>NUCLEOTIDE SEQUENCE [LARGE SCALE GENOMIC DNA]</scope>
    <source>
        <strain evidence="3 4">NJAU 4742</strain>
    </source>
</reference>
<comment type="caution">
    <text evidence="3">The sequence shown here is derived from an EMBL/GenBank/DDBJ whole genome shotgun (WGS) entry which is preliminary data.</text>
</comment>
<proteinExistence type="predicted"/>
<evidence type="ECO:0000256" key="1">
    <source>
        <dbReference type="SAM" id="Coils"/>
    </source>
</evidence>
<feature type="region of interest" description="Disordered" evidence="2">
    <location>
        <begin position="784"/>
        <end position="805"/>
    </location>
</feature>
<dbReference type="Proteomes" id="UP000191004">
    <property type="component" value="Unassembled WGS sequence"/>
</dbReference>
<evidence type="ECO:0008006" key="5">
    <source>
        <dbReference type="Google" id="ProtNLM"/>
    </source>
</evidence>
<dbReference type="EMBL" id="LVVK01000020">
    <property type="protein sequence ID" value="OPB38905.1"/>
    <property type="molecule type" value="Genomic_DNA"/>
</dbReference>
<evidence type="ECO:0000313" key="3">
    <source>
        <dbReference type="EMBL" id="OPB38905.1"/>
    </source>
</evidence>
<dbReference type="OrthoDB" id="2156052at2759"/>
<evidence type="ECO:0000256" key="2">
    <source>
        <dbReference type="SAM" id="MobiDB-lite"/>
    </source>
</evidence>
<accession>A0A1T3CD63</accession>
<sequence length="805" mass="94176">MTDRFEELRRRKKLLQQELRRRQVFPRQRKRFDRDDDERRFREFVETECERRELDRRDIERECDELYERKFRQLERERDELLEREQQRIDVQYEELFDREYKRIERQISQRVQRETAKDQKPQNLVQYLETCHALHMRFQKTASRSLITQKEALSWTFPRRIIPWDGFPRLQEGVWQRILSDSAFCKELRFPSIQQLEAVKRTLTPVNSEASLQHFGRYAIENVVQEMMDQLYEDGLLWNGLGLSDDIKVTIETDKDLGQVFEPMLESSWHKGANELKISMRNSHRRAKRAGIWVNRSCVYRHDEDRGEKTPIFAFVHQLPHRLQLDEINRGLASEIRPERDVIDKEGDDFTFASKTLVAATITQLYSYMISKEIQYGCVCTGEAFIFCCISEDDPCTIYCTPCVPEREVMPDDPARLHRSAGALVFGLVLQALRSRRLPASWCDSVTYMDTWTMGYDDVLDKIRKMGVMRPHSSMSSLRMSRWQGFRRSPILTEIRRGEVRGNDKIRNWLDDVPAQRAYEDTTESIASAPTSIQDQPYCSQKCLLGLVQGKSLDKNCPNAEFHGSAHLDYDDFLSLLRTQLDQDDNLDVDCTPLRVANVPKSLFKMRLTSHGYTFIAKAGKNSAYLWSEKFVYDQMANLQGRCIPVCIGMMELIKPRRHNSRALKDLLLLSWAGRPFLNCSKQVTKEQIARMMEMGIEAIHKVGVVYNGGHIPSNFLYDASRNSVMIVDFEEASLEFTKTPAVVGDSQMRKRKRDRWQEDARRVFEEDTDCAVTTIMKSLPRKTSSRFADDESEVGDDSVSRCC</sequence>
<protein>
    <recommendedName>
        <fullName evidence="5">Protein kinase domain-containing protein</fullName>
    </recommendedName>
</protein>
<gene>
    <name evidence="3" type="ORF">A0O28_0020110</name>
</gene>